<proteinExistence type="predicted"/>
<evidence type="ECO:0000313" key="1">
    <source>
        <dbReference type="EMBL" id="RNA28034.1"/>
    </source>
</evidence>
<reference evidence="1 2" key="1">
    <citation type="journal article" date="2018" name="Sci. Rep.">
        <title>Genomic signatures of local adaptation to the degree of environmental predictability in rotifers.</title>
        <authorList>
            <person name="Franch-Gras L."/>
            <person name="Hahn C."/>
            <person name="Garcia-Roger E.M."/>
            <person name="Carmona M.J."/>
            <person name="Serra M."/>
            <person name="Gomez A."/>
        </authorList>
    </citation>
    <scope>NUCLEOTIDE SEQUENCE [LARGE SCALE GENOMIC DNA]</scope>
    <source>
        <strain evidence="1">HYR1</strain>
    </source>
</reference>
<protein>
    <submittedName>
        <fullName evidence="1">Uncharacterized protein</fullName>
    </submittedName>
</protein>
<comment type="caution">
    <text evidence="1">The sequence shown here is derived from an EMBL/GenBank/DDBJ whole genome shotgun (WGS) entry which is preliminary data.</text>
</comment>
<organism evidence="1 2">
    <name type="scientific">Brachionus plicatilis</name>
    <name type="common">Marine rotifer</name>
    <name type="synonym">Brachionus muelleri</name>
    <dbReference type="NCBI Taxonomy" id="10195"/>
    <lineage>
        <taxon>Eukaryota</taxon>
        <taxon>Metazoa</taxon>
        <taxon>Spiralia</taxon>
        <taxon>Gnathifera</taxon>
        <taxon>Rotifera</taxon>
        <taxon>Eurotatoria</taxon>
        <taxon>Monogononta</taxon>
        <taxon>Pseudotrocha</taxon>
        <taxon>Ploima</taxon>
        <taxon>Brachionidae</taxon>
        <taxon>Brachionus</taxon>
    </lineage>
</organism>
<sequence length="78" mass="9204">MKSLNFNDNVYSFRSLTSTTLPKVPSPNFSCQWRIARNINQVSIIIIPNVDMSRIASFLFIIRPFPNYFKLKNYYFGF</sequence>
<accession>A0A3M7RWU9</accession>
<dbReference type="EMBL" id="REGN01002446">
    <property type="protein sequence ID" value="RNA28034.1"/>
    <property type="molecule type" value="Genomic_DNA"/>
</dbReference>
<name>A0A3M7RWU9_BRAPC</name>
<gene>
    <name evidence="1" type="ORF">BpHYR1_021739</name>
</gene>
<evidence type="ECO:0000313" key="2">
    <source>
        <dbReference type="Proteomes" id="UP000276133"/>
    </source>
</evidence>
<dbReference type="Proteomes" id="UP000276133">
    <property type="component" value="Unassembled WGS sequence"/>
</dbReference>
<dbReference type="AlphaFoldDB" id="A0A3M7RWU9"/>
<keyword evidence="2" id="KW-1185">Reference proteome</keyword>